<dbReference type="Proteomes" id="UP000034416">
    <property type="component" value="Unassembled WGS sequence"/>
</dbReference>
<keyword evidence="1" id="KW-0732">Signal</keyword>
<organism evidence="2 5">
    <name type="scientific">Mycolicibacter arupensis</name>
    <dbReference type="NCBI Taxonomy" id="342002"/>
    <lineage>
        <taxon>Bacteria</taxon>
        <taxon>Bacillati</taxon>
        <taxon>Actinomycetota</taxon>
        <taxon>Actinomycetes</taxon>
        <taxon>Mycobacteriales</taxon>
        <taxon>Mycobacteriaceae</taxon>
        <taxon>Mycolicibacter</taxon>
    </lineage>
</organism>
<dbReference type="EMBL" id="LASW01000006">
    <property type="protein sequence ID" value="KKC00915.1"/>
    <property type="molecule type" value="Genomic_DNA"/>
</dbReference>
<comment type="caution">
    <text evidence="2">The sequence shown here is derived from an EMBL/GenBank/DDBJ whole genome shotgun (WGS) entry which is preliminary data.</text>
</comment>
<dbReference type="GeneID" id="29696832"/>
<reference evidence="3 6" key="3">
    <citation type="submission" date="2016-12" db="EMBL/GenBank/DDBJ databases">
        <title>The new phylogeny of genus Mycobacterium.</title>
        <authorList>
            <person name="Tortoli E."/>
            <person name="Trovato A."/>
            <person name="Cirillo D.M."/>
        </authorList>
    </citation>
    <scope>NUCLEOTIDE SEQUENCE [LARGE SCALE GENOMIC DNA]</scope>
    <source>
        <strain evidence="3 6">DSM 44942</strain>
    </source>
</reference>
<dbReference type="AlphaFoldDB" id="A0A0F5N219"/>
<dbReference type="RefSeq" id="WP_023363423.1">
    <property type="nucleotide sequence ID" value="NZ_JACKUJ010000017.1"/>
</dbReference>
<dbReference type="Proteomes" id="UP000321797">
    <property type="component" value="Unassembled WGS sequence"/>
</dbReference>
<evidence type="ECO:0000313" key="6">
    <source>
        <dbReference type="Proteomes" id="UP000192327"/>
    </source>
</evidence>
<evidence type="ECO:0000256" key="1">
    <source>
        <dbReference type="SAM" id="SignalP"/>
    </source>
</evidence>
<feature type="chain" id="PRO_5044542250" description="PASTA domain-containing protein" evidence="1">
    <location>
        <begin position="23"/>
        <end position="82"/>
    </location>
</feature>
<gene>
    <name evidence="3" type="ORF">BST15_08000</name>
    <name evidence="4" type="ORF">E6Q54_05885</name>
    <name evidence="2" type="ORF">WR43_03150</name>
</gene>
<evidence type="ECO:0000313" key="5">
    <source>
        <dbReference type="Proteomes" id="UP000034416"/>
    </source>
</evidence>
<evidence type="ECO:0000313" key="4">
    <source>
        <dbReference type="EMBL" id="TXI58386.1"/>
    </source>
</evidence>
<evidence type="ECO:0008006" key="8">
    <source>
        <dbReference type="Google" id="ProtNLM"/>
    </source>
</evidence>
<reference evidence="5" key="1">
    <citation type="submission" date="2015-04" db="EMBL/GenBank/DDBJ databases">
        <title>Genome sequence of Mycobacterium arupense GUC1.</title>
        <authorList>
            <person name="Greninger A.L."/>
            <person name="Cunningham G."/>
            <person name="Chiu C.Y."/>
            <person name="Miller S."/>
        </authorList>
    </citation>
    <scope>NUCLEOTIDE SEQUENCE [LARGE SCALE GENOMIC DNA]</scope>
    <source>
        <strain evidence="5">GUC1</strain>
    </source>
</reference>
<dbReference type="EMBL" id="SSGD01000026">
    <property type="protein sequence ID" value="TXI58386.1"/>
    <property type="molecule type" value="Genomic_DNA"/>
</dbReference>
<evidence type="ECO:0000313" key="2">
    <source>
        <dbReference type="EMBL" id="KKC00915.1"/>
    </source>
</evidence>
<keyword evidence="6" id="KW-1185">Reference proteome</keyword>
<accession>A0A0F5N219</accession>
<protein>
    <recommendedName>
        <fullName evidence="8">PASTA domain-containing protein</fullName>
    </recommendedName>
</protein>
<feature type="signal peptide" evidence="1">
    <location>
        <begin position="1"/>
        <end position="22"/>
    </location>
</feature>
<evidence type="ECO:0000313" key="7">
    <source>
        <dbReference type="Proteomes" id="UP000321797"/>
    </source>
</evidence>
<reference evidence="2" key="2">
    <citation type="submission" date="2015-04" db="EMBL/GenBank/DDBJ databases">
        <title>Genome sequence of Mycobacterium arupense strain GUC1.</title>
        <authorList>
            <person name="Greninger A.L."/>
            <person name="Cunningham G."/>
            <person name="Chiu C.Y."/>
            <person name="Miller S."/>
        </authorList>
    </citation>
    <scope>NUCLEOTIDE SEQUENCE</scope>
    <source>
        <strain evidence="2">GUC1</strain>
    </source>
</reference>
<dbReference type="EMBL" id="MVHH01000011">
    <property type="protein sequence ID" value="OQZ99379.1"/>
    <property type="molecule type" value="Genomic_DNA"/>
</dbReference>
<dbReference type="Proteomes" id="UP000192327">
    <property type="component" value="Unassembled WGS sequence"/>
</dbReference>
<dbReference type="PATRIC" id="fig|342002.3.peg.1059"/>
<dbReference type="OrthoDB" id="4750591at2"/>
<proteinExistence type="predicted"/>
<evidence type="ECO:0000313" key="3">
    <source>
        <dbReference type="EMBL" id="OQZ99379.1"/>
    </source>
</evidence>
<sequence>MNRIAFSIVGASLLAVAGVATAGPAGATADDTVNSLKSEGYNVQINGTPSANLSACTVTGVKKDAGGANPTAYVDISCPTGC</sequence>
<name>A0A0F5N219_9MYCO</name>
<reference evidence="4 7" key="4">
    <citation type="submission" date="2018-09" db="EMBL/GenBank/DDBJ databases">
        <title>Metagenome Assembled Genomes from an Advanced Water Purification Facility.</title>
        <authorList>
            <person name="Stamps B.W."/>
            <person name="Spear J.R."/>
        </authorList>
    </citation>
    <scope>NUCLEOTIDE SEQUENCE [LARGE SCALE GENOMIC DNA]</scope>
    <source>
        <strain evidence="4">Bin_29_2</strain>
    </source>
</reference>